<evidence type="ECO:0000313" key="3">
    <source>
        <dbReference type="Proteomes" id="UP000264120"/>
    </source>
</evidence>
<dbReference type="CDD" id="cd07574">
    <property type="entry name" value="nitrilase_Rim1_like"/>
    <property type="match status" value="1"/>
</dbReference>
<dbReference type="RefSeq" id="WP_118963399.1">
    <property type="nucleotide sequence ID" value="NZ_CP023036.1"/>
</dbReference>
<proteinExistence type="predicted"/>
<evidence type="ECO:0000313" key="2">
    <source>
        <dbReference type="EMBL" id="AXY23558.1"/>
    </source>
</evidence>
<dbReference type="OrthoDB" id="9811121at2"/>
<protein>
    <submittedName>
        <fullName evidence="2">2-oxoglutaramate amidase</fullName>
        <ecNumber evidence="2">3.5.1.111</ecNumber>
    </submittedName>
</protein>
<gene>
    <name evidence="2" type="ORF">CD178_02812</name>
</gene>
<dbReference type="PANTHER" id="PTHR23088">
    <property type="entry name" value="NITRILASE-RELATED"/>
    <property type="match status" value="1"/>
</dbReference>
<dbReference type="EC" id="3.5.1.111" evidence="2"/>
<dbReference type="Proteomes" id="UP000264120">
    <property type="component" value="Chromosome"/>
</dbReference>
<reference evidence="2 3" key="1">
    <citation type="submission" date="2017-08" db="EMBL/GenBank/DDBJ databases">
        <title>Complete genome sequence of Gluconacetobacter saccharivorans CV1 isolated from Fermented Vinegar.</title>
        <authorList>
            <person name="Kim S.-Y."/>
        </authorList>
    </citation>
    <scope>NUCLEOTIDE SEQUENCE [LARGE SCALE GENOMIC DNA]</scope>
    <source>
        <strain evidence="2 3">CV1</strain>
    </source>
</reference>
<organism evidence="2 3">
    <name type="scientific">Komagataeibacter saccharivorans</name>
    <dbReference type="NCBI Taxonomy" id="265959"/>
    <lineage>
        <taxon>Bacteria</taxon>
        <taxon>Pseudomonadati</taxon>
        <taxon>Pseudomonadota</taxon>
        <taxon>Alphaproteobacteria</taxon>
        <taxon>Acetobacterales</taxon>
        <taxon>Acetobacteraceae</taxon>
        <taxon>Komagataeibacter</taxon>
    </lineage>
</organism>
<dbReference type="GO" id="GO:0106008">
    <property type="term" value="F:2-oxoglutaramate amidase activity"/>
    <property type="evidence" value="ECO:0007669"/>
    <property type="project" value="UniProtKB-EC"/>
</dbReference>
<dbReference type="InterPro" id="IPR003010">
    <property type="entry name" value="C-N_Hydrolase"/>
</dbReference>
<feature type="domain" description="CN hydrolase" evidence="1">
    <location>
        <begin position="1"/>
        <end position="262"/>
    </location>
</feature>
<keyword evidence="2" id="KW-0378">Hydrolase</keyword>
<dbReference type="PROSITE" id="PS50263">
    <property type="entry name" value="CN_HYDROLASE"/>
    <property type="match status" value="1"/>
</dbReference>
<dbReference type="EMBL" id="CP023036">
    <property type="protein sequence ID" value="AXY23558.1"/>
    <property type="molecule type" value="Genomic_DNA"/>
</dbReference>
<dbReference type="PANTHER" id="PTHR23088:SF50">
    <property type="entry name" value="HYDROLASE YHCX"/>
    <property type="match status" value="1"/>
</dbReference>
<dbReference type="AlphaFoldDB" id="A0A347WFB5"/>
<accession>A0A347WFB5</accession>
<dbReference type="KEGG" id="ksc:CD178_02812"/>
<dbReference type="SUPFAM" id="SSF56317">
    <property type="entry name" value="Carbon-nitrogen hydrolase"/>
    <property type="match status" value="1"/>
</dbReference>
<evidence type="ECO:0000259" key="1">
    <source>
        <dbReference type="PROSITE" id="PS50263"/>
    </source>
</evidence>
<name>A0A347WFB5_9PROT</name>
<dbReference type="Gene3D" id="3.60.110.10">
    <property type="entry name" value="Carbon-nitrogen hydrolase"/>
    <property type="match status" value="1"/>
</dbReference>
<dbReference type="Pfam" id="PF00795">
    <property type="entry name" value="CN_hydrolase"/>
    <property type="match status" value="1"/>
</dbReference>
<keyword evidence="3" id="KW-1185">Reference proteome</keyword>
<sequence length="293" mass="32081">MTSPLRLGTHSWQVEQCRSLDDYAAHLDRVTAAGAAQADLLLLPEYSCMEVAAAFAATQADATTELHAVCDHSAEILHIMCQAARRHNVWLMPGTLPCADASGRIHNRAPLITPDGRHAFQDKHVMTRFETESWDVKSGRSPGFFETPWGRIGTSICYDSEFPALARSQIEAGVWLLLVPTCTDTMHGFNRVRISARARALENQCFTAVSPTVGMAPWLATLDENRGIAGIYGPMDRGFPADGIIAEGRPDMDDWAFATLSPDALEEVRTNGAVRNCRDWPRSVATATALPFV</sequence>
<dbReference type="InterPro" id="IPR036526">
    <property type="entry name" value="C-N_Hydrolase_sf"/>
</dbReference>